<dbReference type="PROSITE" id="PS51781">
    <property type="entry name" value="SH3B"/>
    <property type="match status" value="1"/>
</dbReference>
<comment type="caution">
    <text evidence="2">The sequence shown here is derived from an EMBL/GenBank/DDBJ whole genome shotgun (WGS) entry which is preliminary data.</text>
</comment>
<organism evidence="2">
    <name type="scientific">Gracilinema caldarium</name>
    <dbReference type="NCBI Taxonomy" id="215591"/>
    <lineage>
        <taxon>Bacteria</taxon>
        <taxon>Pseudomonadati</taxon>
        <taxon>Spirochaetota</taxon>
        <taxon>Spirochaetia</taxon>
        <taxon>Spirochaetales</taxon>
        <taxon>Breznakiellaceae</taxon>
        <taxon>Gracilinema</taxon>
    </lineage>
</organism>
<gene>
    <name evidence="2" type="ORF">ENS59_02980</name>
</gene>
<name>A0A7C3IGG3_9SPIR</name>
<dbReference type="AlphaFoldDB" id="A0A7C3IGG3"/>
<dbReference type="Pfam" id="PF08239">
    <property type="entry name" value="SH3_3"/>
    <property type="match status" value="1"/>
</dbReference>
<feature type="domain" description="SH3b" evidence="1">
    <location>
        <begin position="112"/>
        <end position="192"/>
    </location>
</feature>
<dbReference type="PROSITE" id="PS51257">
    <property type="entry name" value="PROKAR_LIPOPROTEIN"/>
    <property type="match status" value="1"/>
</dbReference>
<evidence type="ECO:0000259" key="1">
    <source>
        <dbReference type="PROSITE" id="PS51781"/>
    </source>
</evidence>
<dbReference type="Gene3D" id="2.30.30.40">
    <property type="entry name" value="SH3 Domains"/>
    <property type="match status" value="1"/>
</dbReference>
<sequence>MQKLNRKKLVSLMAALFVAVLGAGSLSSCSKLLGWGVLLWNVENPRIPSGTLVPVYIKSNIDAVYVIGIPKEYQVKPEKKTDPIIDKKEVPLWQIQYFSSKSKAQAFAQQFADYASLYAETLQDGLPVRSEPDNGARRVYRLRQGQVVKILAKAQGNPAMSGNKPLPGDWLQVLTDDGTTGYCFSYRLRIFEIEAGKSVAVAQANMANPSNDPELESVLSKTWSPDWYKDMVDSQTIDLDTFTDQWGFFPNPDTGLIRIVLPGYERSYTYTSITKVDAKSWRFEGTPLTITLRNETLLAVQYEVNGGTQKTSLFVSLPTPVSDVITQEQERRQKLYESILSQGSVFQSENYGRLSLATDGRFTWEGFDLLVPRVIPPTASGSGTIAMRLFVRESIRTTYDGACTFYFNPQGVDGQTSPVEPGKAIAVNFLYKAEPQGLRLEYLPPASLSGTMVLQRSPSPIILYFPALEQ</sequence>
<accession>A0A7C3IGG3</accession>
<reference evidence="2" key="1">
    <citation type="journal article" date="2020" name="mSystems">
        <title>Genome- and Community-Level Interaction Insights into Carbon Utilization and Element Cycling Functions of Hydrothermarchaeota in Hydrothermal Sediment.</title>
        <authorList>
            <person name="Zhou Z."/>
            <person name="Liu Y."/>
            <person name="Xu W."/>
            <person name="Pan J."/>
            <person name="Luo Z.H."/>
            <person name="Li M."/>
        </authorList>
    </citation>
    <scope>NUCLEOTIDE SEQUENCE [LARGE SCALE GENOMIC DNA]</scope>
    <source>
        <strain evidence="2">SpSt-503</strain>
    </source>
</reference>
<proteinExistence type="predicted"/>
<evidence type="ECO:0000313" key="2">
    <source>
        <dbReference type="EMBL" id="HFH28461.1"/>
    </source>
</evidence>
<protein>
    <submittedName>
        <fullName evidence="2">SH3 domain-containing protein</fullName>
    </submittedName>
</protein>
<dbReference type="InterPro" id="IPR003646">
    <property type="entry name" value="SH3-like_bac-type"/>
</dbReference>
<dbReference type="EMBL" id="DSVL01000087">
    <property type="protein sequence ID" value="HFH28461.1"/>
    <property type="molecule type" value="Genomic_DNA"/>
</dbReference>